<dbReference type="InterPro" id="IPR026847">
    <property type="entry name" value="VPS13"/>
</dbReference>
<proteinExistence type="predicted"/>
<gene>
    <name evidence="2" type="ORF">L484_020299</name>
</gene>
<dbReference type="STRING" id="981085.W9QRZ6"/>
<dbReference type="PANTHER" id="PTHR16166">
    <property type="entry name" value="VACUOLAR PROTEIN SORTING-ASSOCIATED PROTEIN VPS13"/>
    <property type="match status" value="1"/>
</dbReference>
<evidence type="ECO:0000313" key="2">
    <source>
        <dbReference type="EMBL" id="EXB37240.1"/>
    </source>
</evidence>
<evidence type="ECO:0000259" key="1">
    <source>
        <dbReference type="Pfam" id="PF25036"/>
    </source>
</evidence>
<dbReference type="GO" id="GO:0006623">
    <property type="term" value="P:protein targeting to vacuole"/>
    <property type="evidence" value="ECO:0007669"/>
    <property type="project" value="TreeGrafter"/>
</dbReference>
<sequence length="1451" mass="162346">MSCGASEIRGQRFAIIESENEEAIGKEASSICSSTIFLMSGILKIKTVDNSSSSRSMHHKFDGLTSVSNTSYLSSFSSISGSEKLSSQSFDRVQKLRSASNAPAADPSDWLFANIALGMVYVGSCSLKNALLGAHDLNMLLSSLSVGGEFEKITWGIQGGLLFLDTKALETFISCFTSYLHSITNILSGIQPFHKVIGKVEHNMDTTRLDDHYTEDYIQETIHIPSQAKGQHVQELSINVSQLSTVLVTQDEKGGIQELVLEIDVHLNLESGNMTKKFVFDLKRLSILSQVLQQSSGKEVQIPHFYSVTLNNISSRFESGDSTSELQHRDMVHPLNDPSCSRDYESEEELCTKNHLPEGFNISYQKHILKHLGAFLLVQKHVNDLAWVGSGSISGSDVIISVSAMEMILFITSSFSGVLSKTTASDFNKKQRPSSQEEFDNSVQEMVPNGSVVAIQDVHQHMYFAVDGEENKYTLGGTIHYSLVGERALFRVKYHQKKWISSTLWFSLISLHAKNDLGKPLRLNYCPGSGFVDISSTDDGGWASWRIVFRETESYDSDIDWEPYNKLVKKNFYLVNKKNDCAVAFVDGIPEFVRKPGNPFKFKVFDNLFIACDVGNTDSHPLEDSRTSEQDNTSLVEGRTSVQCGKLPCIDIMEELLHPVEIFLFYRSNFHIQGSEANFHGVPVHIHCRTKELNMSLSELSLDILLFVIGKLNLAGPYSLKSSRILVNRCKVENQTGVNLLCHFFNKQSMKIARKQSTSIVFRIFYDFPNFSLSLASSKTCLESTYHVISSIQSDGRILGIWMSIFHPYTDSRTYPGPFVVVDISRESEDGLSVIVSPLIRIHNETKFSMELQFRRPHQKEDEFASLVLKPGDTIDDSMAMFGALHLSGGMKKALTSLSLGNFLLSFRPDTTEGLMNSKSALSAEWSHDLKGGKAVRLSGIFDKLGYKVRKALLNESVKCSFSTAQCSFKSEGSHIDDIHFLIQSIARDVPIVQPNDSKEGFEYSTSPVTLQEQKEIFILPTVKVSNLLQSEIHVILSEMDACSKVGWDNTGNQAIISCGSSVDFYVNPSVIYFTVTLTPYNSSCKPLKSSDWEKKLQRQKSEVHHLDIDLEFGNKDYFASLRLSRGLKGILEATVFTSYALKNDTDFSLYFFAPNRKPLTRHELEELGYSIPPELGALLPPMSTRSWFLKSNKVCLKLLEDSASEASIDLDALSGLTELSLEIEESIGVKSITKLGVSMGPPLSTIVVPSQLVTMVPRYVVANESEGTISIRQYYLQDDTAGNIIVNSKQKITLQLWNAMSKRREFSFFETLIRKHGKANDDALVYIQFRPNEPELSWSGPVCIASLGRFFIKFRKQQSGEVASPEEFAAVHIVEEGSTLVLHYHRPPNINLPYRIENCLHDVSITYYQKDSSEEPEVLGSESSADYVWDDLTLPHKLVVRINGNIPQYR</sequence>
<dbReference type="EMBL" id="KE343608">
    <property type="protein sequence ID" value="EXB37240.1"/>
    <property type="molecule type" value="Genomic_DNA"/>
</dbReference>
<keyword evidence="3" id="KW-1185">Reference proteome</keyword>
<reference evidence="3" key="1">
    <citation type="submission" date="2013-01" db="EMBL/GenBank/DDBJ databases">
        <title>Draft Genome Sequence of a Mulberry Tree, Morus notabilis C.K. Schneid.</title>
        <authorList>
            <person name="He N."/>
            <person name="Zhao S."/>
        </authorList>
    </citation>
    <scope>NUCLEOTIDE SEQUENCE</scope>
</reference>
<dbReference type="Proteomes" id="UP000030645">
    <property type="component" value="Unassembled WGS sequence"/>
</dbReference>
<protein>
    <recommendedName>
        <fullName evidence="1">Vacuolar protein sorting-associated protein 13 VPS13 adaptor binding domain-containing protein</fullName>
    </recommendedName>
</protein>
<organism evidence="2 3">
    <name type="scientific">Morus notabilis</name>
    <dbReference type="NCBI Taxonomy" id="981085"/>
    <lineage>
        <taxon>Eukaryota</taxon>
        <taxon>Viridiplantae</taxon>
        <taxon>Streptophyta</taxon>
        <taxon>Embryophyta</taxon>
        <taxon>Tracheophyta</taxon>
        <taxon>Spermatophyta</taxon>
        <taxon>Magnoliopsida</taxon>
        <taxon>eudicotyledons</taxon>
        <taxon>Gunneridae</taxon>
        <taxon>Pentapetalae</taxon>
        <taxon>rosids</taxon>
        <taxon>fabids</taxon>
        <taxon>Rosales</taxon>
        <taxon>Moraceae</taxon>
        <taxon>Moreae</taxon>
        <taxon>Morus</taxon>
    </lineage>
</organism>
<dbReference type="eggNOG" id="KOG1809">
    <property type="taxonomic scope" value="Eukaryota"/>
</dbReference>
<dbReference type="InterPro" id="IPR009543">
    <property type="entry name" value="VPS13_VAB"/>
</dbReference>
<evidence type="ECO:0000313" key="3">
    <source>
        <dbReference type="Proteomes" id="UP000030645"/>
    </source>
</evidence>
<dbReference type="PANTHER" id="PTHR16166:SF130">
    <property type="entry name" value="PROTEIN SORTING-ASSOCIATED PROTEIN, PUTATIVE (DUF1162)-RELATED"/>
    <property type="match status" value="1"/>
</dbReference>
<name>W9QRZ6_9ROSA</name>
<dbReference type="Pfam" id="PF25036">
    <property type="entry name" value="VPS13_VAB"/>
    <property type="match status" value="1"/>
</dbReference>
<feature type="domain" description="Vacuolar protein sorting-associated protein 13 VPS13 adaptor binding" evidence="1">
    <location>
        <begin position="1014"/>
        <end position="1432"/>
    </location>
</feature>
<accession>W9QRZ6</accession>
<dbReference type="GO" id="GO:0045053">
    <property type="term" value="P:protein retention in Golgi apparatus"/>
    <property type="evidence" value="ECO:0007669"/>
    <property type="project" value="TreeGrafter"/>
</dbReference>